<reference evidence="1" key="1">
    <citation type="submission" date="2019-08" db="EMBL/GenBank/DDBJ databases">
        <authorList>
            <person name="Kucharzyk K."/>
            <person name="Murdoch R.W."/>
            <person name="Higgins S."/>
            <person name="Loffler F."/>
        </authorList>
    </citation>
    <scope>NUCLEOTIDE SEQUENCE</scope>
</reference>
<gene>
    <name evidence="1" type="ORF">SDC9_157485</name>
</gene>
<protein>
    <submittedName>
        <fullName evidence="1">Uncharacterized protein</fullName>
    </submittedName>
</protein>
<dbReference type="EMBL" id="VSSQ01056342">
    <property type="protein sequence ID" value="MPN10190.1"/>
    <property type="molecule type" value="Genomic_DNA"/>
</dbReference>
<comment type="caution">
    <text evidence="1">The sequence shown here is derived from an EMBL/GenBank/DDBJ whole genome shotgun (WGS) entry which is preliminary data.</text>
</comment>
<accession>A0A645F8F6</accession>
<organism evidence="1">
    <name type="scientific">bioreactor metagenome</name>
    <dbReference type="NCBI Taxonomy" id="1076179"/>
    <lineage>
        <taxon>unclassified sequences</taxon>
        <taxon>metagenomes</taxon>
        <taxon>ecological metagenomes</taxon>
    </lineage>
</organism>
<evidence type="ECO:0000313" key="1">
    <source>
        <dbReference type="EMBL" id="MPN10190.1"/>
    </source>
</evidence>
<sequence length="75" mass="8588">MILAALPYGLDACLGEFRFVLIRKASRSAVNDYVHLAVKFLYGPGDLYAGRLERRDALFWHIQRVTFPHGVLRLI</sequence>
<name>A0A645F8F6_9ZZZZ</name>
<proteinExistence type="predicted"/>
<dbReference type="AlphaFoldDB" id="A0A645F8F6"/>